<evidence type="ECO:0000256" key="15">
    <source>
        <dbReference type="ARBA" id="ARBA00022707"/>
    </source>
</evidence>
<dbReference type="Pfam" id="PF00680">
    <property type="entry name" value="RdRP_1"/>
    <property type="match status" value="1"/>
</dbReference>
<name>A0A5B8KAF1_9PICO</name>
<dbReference type="GO" id="GO:0003968">
    <property type="term" value="F:RNA-directed RNA polymerase activity"/>
    <property type="evidence" value="ECO:0007669"/>
    <property type="project" value="UniProtKB-KW"/>
</dbReference>
<keyword evidence="30" id="KW-1160">Virus entry into host cell</keyword>
<keyword evidence="20" id="KW-0788">Thiol protease</keyword>
<dbReference type="GO" id="GO:0019028">
    <property type="term" value="C:viral capsid"/>
    <property type="evidence" value="ECO:0007669"/>
    <property type="project" value="UniProtKB-KW"/>
</dbReference>
<dbReference type="InterPro" id="IPR000199">
    <property type="entry name" value="Peptidase_C3A/C3B_picornavir"/>
</dbReference>
<dbReference type="GO" id="GO:0003724">
    <property type="term" value="F:RNA helicase activity"/>
    <property type="evidence" value="ECO:0007669"/>
    <property type="project" value="InterPro"/>
</dbReference>
<keyword evidence="15" id="KW-0519">Myristate</keyword>
<evidence type="ECO:0000256" key="1">
    <source>
        <dbReference type="ARBA" id="ARBA00004295"/>
    </source>
</evidence>
<keyword evidence="23" id="KW-1043">Host membrane</keyword>
<dbReference type="SUPFAM" id="SSF88633">
    <property type="entry name" value="Positive stranded ssRNA viruses"/>
    <property type="match status" value="2"/>
</dbReference>
<keyword evidence="8" id="KW-0597">Phosphoprotein</keyword>
<keyword evidence="24" id="KW-0693">Viral RNA replication</keyword>
<evidence type="ECO:0000256" key="18">
    <source>
        <dbReference type="ARBA" id="ARBA00022804"/>
    </source>
</evidence>
<dbReference type="GO" id="GO:0015267">
    <property type="term" value="F:channel activity"/>
    <property type="evidence" value="ECO:0007669"/>
    <property type="project" value="UniProtKB-KW"/>
</dbReference>
<evidence type="ECO:0000256" key="24">
    <source>
        <dbReference type="ARBA" id="ARBA00022953"/>
    </source>
</evidence>
<dbReference type="InterPro" id="IPR001676">
    <property type="entry name" value="Picornavirus_capsid"/>
</dbReference>
<evidence type="ECO:0000256" key="29">
    <source>
        <dbReference type="ARBA" id="ARBA00023288"/>
    </source>
</evidence>
<keyword evidence="12" id="KW-0808">Transferase</keyword>
<dbReference type="InterPro" id="IPR007094">
    <property type="entry name" value="RNA-dir_pol_PSvirus"/>
</dbReference>
<dbReference type="Pfam" id="PF22663">
    <property type="entry name" value="Rhv_5"/>
    <property type="match status" value="1"/>
</dbReference>
<dbReference type="InterPro" id="IPR033703">
    <property type="entry name" value="Rhv-like"/>
</dbReference>
<keyword evidence="18" id="KW-1161">Viral attachment to host cell</keyword>
<evidence type="ECO:0000259" key="34">
    <source>
        <dbReference type="PROSITE" id="PS51874"/>
    </source>
</evidence>
<evidence type="ECO:0000256" key="14">
    <source>
        <dbReference type="ARBA" id="ARBA00022706"/>
    </source>
</evidence>
<feature type="domain" description="Peptidase C3" evidence="34">
    <location>
        <begin position="1705"/>
        <end position="1881"/>
    </location>
</feature>
<evidence type="ECO:0000256" key="26">
    <source>
        <dbReference type="ARBA" id="ARBA00023065"/>
    </source>
</evidence>
<dbReference type="Gene3D" id="4.10.880.10">
    <property type="entry name" value="Poliovirus 3D polymerase Domain 1 (Nucleotidyltransferase)"/>
    <property type="match status" value="1"/>
</dbReference>
<evidence type="ECO:0000256" key="20">
    <source>
        <dbReference type="ARBA" id="ARBA00022807"/>
    </source>
</evidence>
<keyword evidence="27" id="KW-0472">Membrane</keyword>
<keyword evidence="13" id="KW-0548">Nucleotidyltransferase</keyword>
<keyword evidence="5" id="KW-0696">RNA-directed RNA polymerase</keyword>
<dbReference type="GO" id="GO:0039694">
    <property type="term" value="P:viral RNA genome replication"/>
    <property type="evidence" value="ECO:0007669"/>
    <property type="project" value="InterPro"/>
</dbReference>
<keyword evidence="29" id="KW-0449">Lipoprotein</keyword>
<evidence type="ECO:0000256" key="25">
    <source>
        <dbReference type="ARBA" id="ARBA00023039"/>
    </source>
</evidence>
<keyword evidence="9" id="KW-0167">Capsid protein</keyword>
<feature type="domain" description="RdRp catalytic" evidence="32">
    <location>
        <begin position="2106"/>
        <end position="2222"/>
    </location>
</feature>
<dbReference type="InterPro" id="IPR009003">
    <property type="entry name" value="Peptidase_S1_PA"/>
</dbReference>
<dbReference type="Pfam" id="PF00073">
    <property type="entry name" value="Rhv"/>
    <property type="match status" value="2"/>
</dbReference>
<evidence type="ECO:0000256" key="28">
    <source>
        <dbReference type="ARBA" id="ARBA00023200"/>
    </source>
</evidence>
<dbReference type="Pfam" id="PF00548">
    <property type="entry name" value="Peptidase_C3"/>
    <property type="match status" value="1"/>
</dbReference>
<dbReference type="InterPro" id="IPR043502">
    <property type="entry name" value="DNA/RNA_pol_sf"/>
</dbReference>
<dbReference type="Gene3D" id="3.30.70.270">
    <property type="match status" value="1"/>
</dbReference>
<dbReference type="InterPro" id="IPR044067">
    <property type="entry name" value="PCV_3C_PRO"/>
</dbReference>
<keyword evidence="11" id="KW-0645">Protease</keyword>
<evidence type="ECO:0000256" key="10">
    <source>
        <dbReference type="ARBA" id="ARBA00022581"/>
    </source>
</evidence>
<keyword evidence="16" id="KW-0547">Nucleotide-binding</keyword>
<accession>A0A5B8KAF1</accession>
<evidence type="ECO:0000256" key="23">
    <source>
        <dbReference type="ARBA" id="ARBA00022870"/>
    </source>
</evidence>
<dbReference type="GO" id="GO:0034220">
    <property type="term" value="P:monoatomic ion transmembrane transport"/>
    <property type="evidence" value="ECO:0007669"/>
    <property type="project" value="UniProtKB-KW"/>
</dbReference>
<evidence type="ECO:0000256" key="11">
    <source>
        <dbReference type="ARBA" id="ARBA00022670"/>
    </source>
</evidence>
<dbReference type="PROSITE" id="PS51874">
    <property type="entry name" value="PCV_3C_PRO"/>
    <property type="match status" value="1"/>
</dbReference>
<keyword evidence="19" id="KW-0347">Helicase</keyword>
<dbReference type="GO" id="GO:0044162">
    <property type="term" value="C:host cell cytoplasmic vesicle membrane"/>
    <property type="evidence" value="ECO:0007669"/>
    <property type="project" value="UniProtKB-SubCell"/>
</dbReference>
<keyword evidence="6" id="KW-1036">Host cytoplasmic vesicle</keyword>
<evidence type="ECO:0000256" key="12">
    <source>
        <dbReference type="ARBA" id="ARBA00022679"/>
    </source>
</evidence>
<organism evidence="35">
    <name type="scientific">Red-necked stint Picornavirus B-like</name>
    <dbReference type="NCBI Taxonomy" id="2592520"/>
    <lineage>
        <taxon>Viruses</taxon>
        <taxon>Riboviria</taxon>
        <taxon>Orthornavirae</taxon>
        <taxon>Pisuviricota</taxon>
        <taxon>Pisoniviricetes</taxon>
        <taxon>Picornavirales</taxon>
        <taxon>Picornaviridae</taxon>
    </lineage>
</organism>
<evidence type="ECO:0000256" key="27">
    <source>
        <dbReference type="ARBA" id="ARBA00023136"/>
    </source>
</evidence>
<evidence type="ECO:0000256" key="8">
    <source>
        <dbReference type="ARBA" id="ARBA00022553"/>
    </source>
</evidence>
<evidence type="ECO:0000256" key="6">
    <source>
        <dbReference type="ARBA" id="ARBA00022488"/>
    </source>
</evidence>
<evidence type="ECO:0000256" key="17">
    <source>
        <dbReference type="ARBA" id="ARBA00022801"/>
    </source>
</evidence>
<dbReference type="InterPro" id="IPR027417">
    <property type="entry name" value="P-loop_NTPase"/>
</dbReference>
<evidence type="ECO:0000256" key="19">
    <source>
        <dbReference type="ARBA" id="ARBA00022806"/>
    </source>
</evidence>
<dbReference type="GO" id="GO:0005524">
    <property type="term" value="F:ATP binding"/>
    <property type="evidence" value="ECO:0007669"/>
    <property type="project" value="UniProtKB-KW"/>
</dbReference>
<dbReference type="GO" id="GO:0019062">
    <property type="term" value="P:virion attachment to host cell"/>
    <property type="evidence" value="ECO:0007669"/>
    <property type="project" value="UniProtKB-KW"/>
</dbReference>
<sequence>MFSFVTYDDNDYPDGLVFSFDYESRRRKLSAKLSTNYCLPFLKHDHDGNGCKRCSTYWLLKREETCLVEPVYPLKSSCIRSAKINHDTGCHSCHWKRQITPCLLELTHFTYDEQGNEDENTMKRVLSNYCIHCDEFHDATPQNLLTRCSPGQVSARPYFRCTHGPGKRHWWCHFHNGVTTRHICCGCLNESNVRYEGQVSSHPTGNHTNATQAGGNVTTINYYGTNYTAANNPTQQHLDPTAIGSGVGNALEPLGTFIASPTVEQLNGDMSDRILTMIAGNSALITQESAAGAVVAYGAEPAYLEPQHNTVDLPTRPGPSCDRFYTLPSLTWETDSDNWVIPFPGALSNLGVFGTNLQYHYLFRAGFAVHVQCNATQFHAGCLLVAIIPECRVALETEGDNDYIKSNFFTVAANKSLVDNPVNQHPIYCHQYINLRTNNSATLIYAYANVVPASCFTTHNIARIVVSVITPLQSPEGTAQVVPITVTIQPLCSQFNGLRNLVVKQGVPVFEIPGSQQFMTTLANDGFPAFPIWTPMPEFPMAGHVQNLLSVARLPTIMKFGDKNYIEVQNKAVGENELIQAFDLSLLANEFEPTYLARFARLFAYYRGSIILRLMYTGAKQTTGKILVAYTPPGGEQPTTRTEAMLGTHVIWDIGLQSSVEFPIPFVSVSPFRYVNRSGNIFSYDGWITIWYQTAIVTAPSAPTTANIVVTAAAGADFSVRGFMDTAYYQGLGDLLQNAIESTIQNQIAGSVNQLPPALTQPVTLDIQPQIQEGASTALTAVETGATIVSNPSVTQAVEPGSLVNITPEDSSIANLMSRYYFIDNFNATSAPNTAKLTISVDRIMTVGKILKTVFTSATYWRFDLDVVLVCTFEDNSKTRRLRATYCPPGSYAGSASTTQANVYRGVNPTVLFDSSNFCRMRIPYIAPASFLCSYFDGFASYDGTGYGTCPSNYMGEIYVGCDGQRGNFNVGLYIRFVNIKAYMPRPLITTIAATTSHSRTRVEVGDIENFVAVPHDFDAIARYECEDPLPLEYPEGPEYDGEWMDGEFYPLAPFAGLLQWSPWLKSLTVNTPLPEDHIYHDAYTYLVQINFEDDARLKYTMWEIAERERYTTFDANEILRHFYEVTRFNVLRTRGRIDDGYESGVEYQGMLKNAADTVANSFSEAFSTAISKLKASEADIKMDWWTRAIGVATKFISFVVLVMKSRGDPATLAAIGALLSVDIMDACPFTWIRTEICNMFGIAHTQGLMSTIKDLTSITNAAKGLDWILSKIRELVAWLSEKIQPTVVELEKDASTVQLLSDNIREWREYQMNPSGYSEESVLSLANNLIVLRDKLERVEPNSPVLRYISPTMVSVQKFITNTKHRKHEPVGVLIHGPPGSGKSLATNMIGKCLSKHFGGDQPYSLPPDPKYFDNYTCQPVVLMDDLGQNPDGEDMKMLCQMISSTDYVTPQADNPEKGRPFLSKLVLASTNCPRLRPPTIACPKALERRFAFDLDIMQFPSFTVDGMLNMEDAFKQCDHNSLNYHGCCPFICGKAIAFKDRKTDDIYSLDLLTTKIKMLTRTKEAISSKVDVYLQGPVVRGRILRKVDASKPGTVTPKPLTKEMYDLIINSKDKDAMIQYAHDLGYDIPTDLLDNRILTETTAIASAWKMKMMTVAALLTILTTALLVWRMWPADQQGAYSGLPSKRLTVPERRAVEAQGNTDPDTEFAISLMRHNLFPIDTGSGRYTALGIYGKTVVLPRHAAVGPYYVDGREIKPTDEYDLVTRGVVTELTVLVFPELQDFRDIRKFMVNEMTIHSDVILAINSTAYPRMVVPVRKVYPYGTLNIEGTSTSNTLYYTASTRPGYCGGVLVKSGRIVGMHVAGDGTNGYCALLKRSYFCEIQGKITEVRPARKSATVVTKTSLQPSVYHSKIHVTKEPAVLHPKDRRCEVDFEKNLFAKYKGNASDVPPYLDVAVSQYAQQLLAILPHNVTEPLTLDEAVDGYGRLEGLDLSTSAGYPYCLQGVRKRDLVGNGKSLLIRGLDLHGFDLPYVTFLKDELRPVEKVKNGRTRLIECSSVNDTVRCKMAFGKFFEAVISNPGTATGIAVGCNPDIHWTKFAAELGENIIAFDYKNFDASISPFWFEGLKGVFKELGFPAEVDKIIDHICNSTHIYKNIEYDVVGGMPSGCSGTSIFNSMINNLIIKSIALQAYKGIDLDSLKILAYGDDLLFSYPFPLDPQIIADEARKYGLDITPADKGEHFQPPGPITTVTFLKRSFVPDERYKFLYHPVFPYDEILQSLAWTKDPRTMPEHVLSLAYLVWHGGEDEYNKFVALVRSEPVGRAFYLPPWKMLYQAWLDSF</sequence>
<evidence type="ECO:0000256" key="31">
    <source>
        <dbReference type="ARBA" id="ARBA00023303"/>
    </source>
</evidence>
<proteinExistence type="predicted"/>
<dbReference type="SUPFAM" id="SSF52540">
    <property type="entry name" value="P-loop containing nucleoside triphosphate hydrolases"/>
    <property type="match status" value="1"/>
</dbReference>
<evidence type="ECO:0000256" key="13">
    <source>
        <dbReference type="ARBA" id="ARBA00022695"/>
    </source>
</evidence>
<evidence type="ECO:0000256" key="16">
    <source>
        <dbReference type="ARBA" id="ARBA00022741"/>
    </source>
</evidence>
<keyword evidence="14" id="KW-1143">T=pseudo3 icosahedral capsid protein</keyword>
<comment type="subcellular location">
    <subcellularLocation>
        <location evidence="1">Host cytoplasmic vesicle membrane</location>
        <topology evidence="1">Peripheral membrane protein</topology>
        <orientation evidence="1">Cytoplasmic side</orientation>
    </subcellularLocation>
    <subcellularLocation>
        <location evidence="2">Virion</location>
    </subcellularLocation>
</comment>
<keyword evidence="10" id="KW-0945">Host-virus interaction</keyword>
<dbReference type="GO" id="GO:0006508">
    <property type="term" value="P:proteolysis"/>
    <property type="evidence" value="ECO:0007669"/>
    <property type="project" value="UniProtKB-KW"/>
</dbReference>
<dbReference type="Gene3D" id="2.60.120.20">
    <property type="match status" value="3"/>
</dbReference>
<dbReference type="GO" id="GO:0046718">
    <property type="term" value="P:symbiont entry into host cell"/>
    <property type="evidence" value="ECO:0007669"/>
    <property type="project" value="UniProtKB-KW"/>
</dbReference>
<dbReference type="InterPro" id="IPR014759">
    <property type="entry name" value="Helicase_SF3_ssRNA_vir"/>
</dbReference>
<evidence type="ECO:0000259" key="32">
    <source>
        <dbReference type="PROSITE" id="PS50507"/>
    </source>
</evidence>
<dbReference type="InterPro" id="IPR043128">
    <property type="entry name" value="Rev_trsase/Diguanyl_cyclase"/>
</dbReference>
<dbReference type="GO" id="GO:0006351">
    <property type="term" value="P:DNA-templated transcription"/>
    <property type="evidence" value="ECO:0007669"/>
    <property type="project" value="InterPro"/>
</dbReference>
<dbReference type="InterPro" id="IPR001205">
    <property type="entry name" value="RNA-dir_pol_C"/>
</dbReference>
<dbReference type="InterPro" id="IPR059138">
    <property type="entry name" value="Pico_VP1"/>
</dbReference>
<dbReference type="GO" id="GO:0003723">
    <property type="term" value="F:RNA binding"/>
    <property type="evidence" value="ECO:0007669"/>
    <property type="project" value="InterPro"/>
</dbReference>
<dbReference type="Gene3D" id="2.40.10.10">
    <property type="entry name" value="Trypsin-like serine proteases"/>
    <property type="match status" value="2"/>
</dbReference>
<dbReference type="PROSITE" id="PS50507">
    <property type="entry name" value="RDRP_SSRNA_POS"/>
    <property type="match status" value="1"/>
</dbReference>
<feature type="domain" description="SF3 helicase" evidence="33">
    <location>
        <begin position="1351"/>
        <end position="1511"/>
    </location>
</feature>
<keyword evidence="4" id="KW-0813">Transport</keyword>
<protein>
    <recommendedName>
        <fullName evidence="3">Genome polyprotein</fullName>
    </recommendedName>
</protein>
<evidence type="ECO:0000256" key="2">
    <source>
        <dbReference type="ARBA" id="ARBA00004328"/>
    </source>
</evidence>
<evidence type="ECO:0000256" key="5">
    <source>
        <dbReference type="ARBA" id="ARBA00022484"/>
    </source>
</evidence>
<evidence type="ECO:0000259" key="33">
    <source>
        <dbReference type="PROSITE" id="PS51218"/>
    </source>
</evidence>
<dbReference type="Pfam" id="PF00910">
    <property type="entry name" value="RNA_helicase"/>
    <property type="match status" value="1"/>
</dbReference>
<keyword evidence="7" id="KW-0191">Covalent protein-RNA linkage</keyword>
<keyword evidence="26" id="KW-0406">Ion transport</keyword>
<evidence type="ECO:0000256" key="30">
    <source>
        <dbReference type="ARBA" id="ARBA00023296"/>
    </source>
</evidence>
<dbReference type="InterPro" id="IPR043504">
    <property type="entry name" value="Peptidase_S1_PA_chymotrypsin"/>
</dbReference>
<dbReference type="CDD" id="cd00205">
    <property type="entry name" value="rhv_like"/>
    <property type="match status" value="3"/>
</dbReference>
<evidence type="ECO:0000256" key="22">
    <source>
        <dbReference type="ARBA" id="ARBA00022844"/>
    </source>
</evidence>
<dbReference type="InterPro" id="IPR000605">
    <property type="entry name" value="Helicase_SF3_ssDNA/RNA_vir"/>
</dbReference>
<keyword evidence="22" id="KW-0946">Virion</keyword>
<dbReference type="GO" id="GO:0005198">
    <property type="term" value="F:structural molecule activity"/>
    <property type="evidence" value="ECO:0007669"/>
    <property type="project" value="InterPro"/>
</dbReference>
<dbReference type="InterPro" id="IPR029053">
    <property type="entry name" value="Viral_coat"/>
</dbReference>
<keyword evidence="17" id="KW-0378">Hydrolase</keyword>
<evidence type="ECO:0000256" key="7">
    <source>
        <dbReference type="ARBA" id="ARBA00022520"/>
    </source>
</evidence>
<dbReference type="PROSITE" id="PS51218">
    <property type="entry name" value="SF3_HELICASE_2"/>
    <property type="match status" value="1"/>
</dbReference>
<dbReference type="Gene3D" id="1.20.960.20">
    <property type="match status" value="1"/>
</dbReference>
<evidence type="ECO:0000256" key="21">
    <source>
        <dbReference type="ARBA" id="ARBA00022840"/>
    </source>
</evidence>
<dbReference type="GO" id="GO:0004197">
    <property type="term" value="F:cysteine-type endopeptidase activity"/>
    <property type="evidence" value="ECO:0007669"/>
    <property type="project" value="InterPro"/>
</dbReference>
<evidence type="ECO:0000256" key="9">
    <source>
        <dbReference type="ARBA" id="ARBA00022561"/>
    </source>
</evidence>
<evidence type="ECO:0000313" key="35">
    <source>
        <dbReference type="EMBL" id="QDY92321.1"/>
    </source>
</evidence>
<evidence type="ECO:0000256" key="3">
    <source>
        <dbReference type="ARBA" id="ARBA00020107"/>
    </source>
</evidence>
<keyword evidence="21" id="KW-0067">ATP-binding</keyword>
<reference evidence="35" key="1">
    <citation type="journal article" date="2019" name="ISME J.">
        <title>Virome heterogeneity and connectivity in waterfowl and shorebird communities.</title>
        <authorList>
            <person name="Wille M."/>
            <person name="Shi M."/>
            <person name="Klaassen M."/>
            <person name="Hurt A.C."/>
            <person name="Holmes E.C."/>
        </authorList>
    </citation>
    <scope>NUCLEOTIDE SEQUENCE</scope>
    <source>
        <strain evidence="35">MW04</strain>
    </source>
</reference>
<dbReference type="EMBL" id="MK204387">
    <property type="protein sequence ID" value="QDY92321.1"/>
    <property type="molecule type" value="Genomic_RNA"/>
</dbReference>
<keyword evidence="31" id="KW-0407">Ion channel</keyword>
<dbReference type="SUPFAM" id="SSF50494">
    <property type="entry name" value="Trypsin-like serine proteases"/>
    <property type="match status" value="1"/>
</dbReference>
<keyword evidence="25" id="KW-1182">Viral ion channel</keyword>
<dbReference type="SUPFAM" id="SSF56672">
    <property type="entry name" value="DNA/RNA polymerases"/>
    <property type="match status" value="1"/>
</dbReference>
<keyword evidence="28" id="KW-1035">Host cytoplasm</keyword>
<evidence type="ECO:0000256" key="4">
    <source>
        <dbReference type="ARBA" id="ARBA00022448"/>
    </source>
</evidence>